<evidence type="ECO:0000259" key="1">
    <source>
        <dbReference type="Pfam" id="PF13229"/>
    </source>
</evidence>
<name>X1NUR7_9ZZZZ</name>
<feature type="domain" description="Right handed beta helix" evidence="1">
    <location>
        <begin position="161"/>
        <end position="265"/>
    </location>
</feature>
<dbReference type="InterPro" id="IPR006626">
    <property type="entry name" value="PbH1"/>
</dbReference>
<dbReference type="InterPro" id="IPR012334">
    <property type="entry name" value="Pectin_lyas_fold"/>
</dbReference>
<organism evidence="2">
    <name type="scientific">marine sediment metagenome</name>
    <dbReference type="NCBI Taxonomy" id="412755"/>
    <lineage>
        <taxon>unclassified sequences</taxon>
        <taxon>metagenomes</taxon>
        <taxon>ecological metagenomes</taxon>
    </lineage>
</organism>
<accession>X1NUR7</accession>
<dbReference type="SUPFAM" id="SSF51126">
    <property type="entry name" value="Pectin lyase-like"/>
    <property type="match status" value="1"/>
</dbReference>
<dbReference type="Pfam" id="PF13229">
    <property type="entry name" value="Beta_helix"/>
    <property type="match status" value="1"/>
</dbReference>
<dbReference type="AlphaFoldDB" id="X1NUR7"/>
<gene>
    <name evidence="2" type="ORF">S06H3_37293</name>
</gene>
<feature type="non-terminal residue" evidence="2">
    <location>
        <position position="1"/>
    </location>
</feature>
<proteinExistence type="predicted"/>
<dbReference type="Gene3D" id="2.160.20.10">
    <property type="entry name" value="Single-stranded right-handed beta-helix, Pectin lyase-like"/>
    <property type="match status" value="1"/>
</dbReference>
<dbReference type="NCBIfam" id="TIGR03804">
    <property type="entry name" value="para_beta_helix"/>
    <property type="match status" value="2"/>
</dbReference>
<protein>
    <recommendedName>
        <fullName evidence="1">Right handed beta helix domain-containing protein</fullName>
    </recommendedName>
</protein>
<sequence length="270" mass="30603">GRFDPDSSSLPSLDSTGKEFVLKVPYSPDPIKITSSQDVHIYIEAYPKMENGKPTSSGGMINFHIEPISTTTKTETQISITGLEIFWPEGDPIPLYLYQEGYLKAEVKVNSEGKYSFNQDISEPHHLWISTEKSTLYIGIGVPSPYYDYDPETRTYTFKVDNYTGTIVVVADHIIIDGNGCIFKGPNGIGFYLYNKDYVTIKNCTLTNYNIAICLGHFSNYNLIKENTIHGNYEGIYLYYESSLNRIIGNEVSSNQYGIYIYHSCLYNRI</sequence>
<dbReference type="InterPro" id="IPR022441">
    <property type="entry name" value="Para_beta_helix_rpt-2"/>
</dbReference>
<dbReference type="EMBL" id="BARV01022649">
    <property type="protein sequence ID" value="GAI22409.1"/>
    <property type="molecule type" value="Genomic_DNA"/>
</dbReference>
<dbReference type="InterPro" id="IPR039448">
    <property type="entry name" value="Beta_helix"/>
</dbReference>
<dbReference type="SMART" id="SM00710">
    <property type="entry name" value="PbH1"/>
    <property type="match status" value="3"/>
</dbReference>
<feature type="non-terminal residue" evidence="2">
    <location>
        <position position="270"/>
    </location>
</feature>
<dbReference type="InterPro" id="IPR011050">
    <property type="entry name" value="Pectin_lyase_fold/virulence"/>
</dbReference>
<reference evidence="2" key="1">
    <citation type="journal article" date="2014" name="Front. Microbiol.">
        <title>High frequency of phylogenetically diverse reductive dehalogenase-homologous genes in deep subseafloor sedimentary metagenomes.</title>
        <authorList>
            <person name="Kawai M."/>
            <person name="Futagami T."/>
            <person name="Toyoda A."/>
            <person name="Takaki Y."/>
            <person name="Nishi S."/>
            <person name="Hori S."/>
            <person name="Arai W."/>
            <person name="Tsubouchi T."/>
            <person name="Morono Y."/>
            <person name="Uchiyama I."/>
            <person name="Ito T."/>
            <person name="Fujiyama A."/>
            <person name="Inagaki F."/>
            <person name="Takami H."/>
        </authorList>
    </citation>
    <scope>NUCLEOTIDE SEQUENCE</scope>
    <source>
        <strain evidence="2">Expedition CK06-06</strain>
    </source>
</reference>
<comment type="caution">
    <text evidence="2">The sequence shown here is derived from an EMBL/GenBank/DDBJ whole genome shotgun (WGS) entry which is preliminary data.</text>
</comment>
<evidence type="ECO:0000313" key="2">
    <source>
        <dbReference type="EMBL" id="GAI22409.1"/>
    </source>
</evidence>